<protein>
    <submittedName>
        <fullName evidence="1">Uncharacterized protein</fullName>
    </submittedName>
</protein>
<name>A0ABP9LID4_9GAMM</name>
<reference evidence="2" key="1">
    <citation type="journal article" date="2019" name="Int. J. Syst. Evol. Microbiol.">
        <title>The Global Catalogue of Microorganisms (GCM) 10K type strain sequencing project: providing services to taxonomists for standard genome sequencing and annotation.</title>
        <authorList>
            <consortium name="The Broad Institute Genomics Platform"/>
            <consortium name="The Broad Institute Genome Sequencing Center for Infectious Disease"/>
            <person name="Wu L."/>
            <person name="Ma J."/>
        </authorList>
    </citation>
    <scope>NUCLEOTIDE SEQUENCE [LARGE SCALE GENOMIC DNA]</scope>
    <source>
        <strain evidence="2">JCM 19212</strain>
    </source>
</reference>
<keyword evidence="2" id="KW-1185">Reference proteome</keyword>
<organism evidence="1 2">
    <name type="scientific">Lysobacter panacisoli</name>
    <dbReference type="NCBI Taxonomy" id="1255263"/>
    <lineage>
        <taxon>Bacteria</taxon>
        <taxon>Pseudomonadati</taxon>
        <taxon>Pseudomonadota</taxon>
        <taxon>Gammaproteobacteria</taxon>
        <taxon>Lysobacterales</taxon>
        <taxon>Lysobacteraceae</taxon>
        <taxon>Lysobacter</taxon>
    </lineage>
</organism>
<evidence type="ECO:0000313" key="2">
    <source>
        <dbReference type="Proteomes" id="UP001501083"/>
    </source>
</evidence>
<accession>A0ABP9LID4</accession>
<evidence type="ECO:0000313" key="1">
    <source>
        <dbReference type="EMBL" id="GAA5076861.1"/>
    </source>
</evidence>
<dbReference type="RefSeq" id="WP_158985222.1">
    <property type="nucleotide sequence ID" value="NZ_BAABKY010000002.1"/>
</dbReference>
<sequence length="132" mass="14197">MNTHANNLGIARRMVLSVLLVVGIGAAVAAPSNKWRIQVSSDADSDGVVVIRIAPTDAPPVDVTVQIPKDAGENHIARLIRDSLRAKLGDRYKVEVDDGEDVLVKKHHGSKDFEVAITQKTAAGVRITLDKE</sequence>
<gene>
    <name evidence="1" type="ORF">GCM10025759_22080</name>
</gene>
<dbReference type="Proteomes" id="UP001501083">
    <property type="component" value="Unassembled WGS sequence"/>
</dbReference>
<dbReference type="EMBL" id="BAABKY010000002">
    <property type="protein sequence ID" value="GAA5076861.1"/>
    <property type="molecule type" value="Genomic_DNA"/>
</dbReference>
<proteinExistence type="predicted"/>
<comment type="caution">
    <text evidence="1">The sequence shown here is derived from an EMBL/GenBank/DDBJ whole genome shotgun (WGS) entry which is preliminary data.</text>
</comment>